<reference evidence="2" key="2">
    <citation type="submission" date="2021-04" db="EMBL/GenBank/DDBJ databases">
        <authorList>
            <person name="Dong X."/>
        </authorList>
    </citation>
    <scope>NUCLEOTIDE SEQUENCE</scope>
    <source>
        <strain evidence="2">LLY</strain>
    </source>
</reference>
<evidence type="ECO:0000313" key="3">
    <source>
        <dbReference type="Proteomes" id="UP001056766"/>
    </source>
</evidence>
<keyword evidence="3" id="KW-1185">Reference proteome</keyword>
<dbReference type="CDD" id="cd07344">
    <property type="entry name" value="M48_yhfN_like"/>
    <property type="match status" value="1"/>
</dbReference>
<reference evidence="2" key="1">
    <citation type="journal article" date="2021" name="mSystems">
        <title>Bacteria and Archaea Synergistically Convert Glycine Betaine to Biogenic Methane in the Formosa Cold Seep of the South China Sea.</title>
        <authorList>
            <person name="Li L."/>
            <person name="Zhang W."/>
            <person name="Zhang S."/>
            <person name="Song L."/>
            <person name="Sun Q."/>
            <person name="Zhang H."/>
            <person name="Xiang H."/>
            <person name="Dong X."/>
        </authorList>
    </citation>
    <scope>NUCLEOTIDE SEQUENCE</scope>
    <source>
        <strain evidence="2">LLY</strain>
    </source>
</reference>
<gene>
    <name evidence="2" type="ORF">KDK67_07460</name>
</gene>
<dbReference type="EMBL" id="JAGSOI010000025">
    <property type="protein sequence ID" value="MCM1986832.1"/>
    <property type="molecule type" value="Genomic_DNA"/>
</dbReference>
<proteinExistence type="predicted"/>
<organism evidence="2 3">
    <name type="scientific">Methanococcoides seepicolus</name>
    <dbReference type="NCBI Taxonomy" id="2828780"/>
    <lineage>
        <taxon>Archaea</taxon>
        <taxon>Methanobacteriati</taxon>
        <taxon>Methanobacteriota</taxon>
        <taxon>Stenosarchaea group</taxon>
        <taxon>Methanomicrobia</taxon>
        <taxon>Methanosarcinales</taxon>
        <taxon>Methanosarcinaceae</taxon>
        <taxon>Methanococcoides</taxon>
    </lineage>
</organism>
<comment type="caution">
    <text evidence="2">The sequence shown here is derived from an EMBL/GenBank/DDBJ whole genome shotgun (WGS) entry which is preliminary data.</text>
</comment>
<dbReference type="Proteomes" id="UP001056766">
    <property type="component" value="Unassembled WGS sequence"/>
</dbReference>
<accession>A0A9E5DBE4</accession>
<feature type="domain" description="YgjP-like metallopeptidase" evidence="1">
    <location>
        <begin position="2"/>
        <end position="148"/>
    </location>
</feature>
<protein>
    <submittedName>
        <fullName evidence="2">DUF45 domain-containing protein</fullName>
    </submittedName>
</protein>
<evidence type="ECO:0000259" key="1">
    <source>
        <dbReference type="Pfam" id="PF01863"/>
    </source>
</evidence>
<name>A0A9E5DBE4_9EURY</name>
<evidence type="ECO:0000313" key="2">
    <source>
        <dbReference type="EMBL" id="MCM1986832.1"/>
    </source>
</evidence>
<dbReference type="Pfam" id="PF01863">
    <property type="entry name" value="YgjP-like"/>
    <property type="match status" value="1"/>
</dbReference>
<dbReference type="AlphaFoldDB" id="A0A9E5DBE4"/>
<dbReference type="InterPro" id="IPR002725">
    <property type="entry name" value="YgjP-like_metallopeptidase"/>
</dbReference>
<sequence>MTVKAPQGMTEDALTTNLFRRAKWIINNIDRMDEVIEYESNKEFISGEKYLLRGRRYRLKVNKGDEPALKFLKGKFHATIPVDVPEFEYKSYLQPLFLEYYHHKAEQVIDERVKRYLKYFDDEPSLIKIQDLKEKWGSCSKKNQLRFN</sequence>